<name>A0AAJ0HWR0_9PEZI</name>
<reference evidence="1" key="1">
    <citation type="journal article" date="2023" name="Mol. Phylogenet. Evol.">
        <title>Genome-scale phylogeny and comparative genomics of the fungal order Sordariales.</title>
        <authorList>
            <person name="Hensen N."/>
            <person name="Bonometti L."/>
            <person name="Westerberg I."/>
            <person name="Brannstrom I.O."/>
            <person name="Guillou S."/>
            <person name="Cros-Aarteil S."/>
            <person name="Calhoun S."/>
            <person name="Haridas S."/>
            <person name="Kuo A."/>
            <person name="Mondo S."/>
            <person name="Pangilinan J."/>
            <person name="Riley R."/>
            <person name="LaButti K."/>
            <person name="Andreopoulos B."/>
            <person name="Lipzen A."/>
            <person name="Chen C."/>
            <person name="Yan M."/>
            <person name="Daum C."/>
            <person name="Ng V."/>
            <person name="Clum A."/>
            <person name="Steindorff A."/>
            <person name="Ohm R.A."/>
            <person name="Martin F."/>
            <person name="Silar P."/>
            <person name="Natvig D.O."/>
            <person name="Lalanne C."/>
            <person name="Gautier V."/>
            <person name="Ament-Velasquez S.L."/>
            <person name="Kruys A."/>
            <person name="Hutchinson M.I."/>
            <person name="Powell A.J."/>
            <person name="Barry K."/>
            <person name="Miller A.N."/>
            <person name="Grigoriev I.V."/>
            <person name="Debuchy R."/>
            <person name="Gladieux P."/>
            <person name="Hiltunen Thoren M."/>
            <person name="Johannesson H."/>
        </authorList>
    </citation>
    <scope>NUCLEOTIDE SEQUENCE</scope>
    <source>
        <strain evidence="1">CBS 955.72</strain>
    </source>
</reference>
<keyword evidence="2" id="KW-1185">Reference proteome</keyword>
<reference evidence="1" key="2">
    <citation type="submission" date="2023-06" db="EMBL/GenBank/DDBJ databases">
        <authorList>
            <consortium name="Lawrence Berkeley National Laboratory"/>
            <person name="Haridas S."/>
            <person name="Hensen N."/>
            <person name="Bonometti L."/>
            <person name="Westerberg I."/>
            <person name="Brannstrom I.O."/>
            <person name="Guillou S."/>
            <person name="Cros-Aarteil S."/>
            <person name="Calhoun S."/>
            <person name="Kuo A."/>
            <person name="Mondo S."/>
            <person name="Pangilinan J."/>
            <person name="Riley R."/>
            <person name="Labutti K."/>
            <person name="Andreopoulos B."/>
            <person name="Lipzen A."/>
            <person name="Chen C."/>
            <person name="Yanf M."/>
            <person name="Daum C."/>
            <person name="Ng V."/>
            <person name="Clum A."/>
            <person name="Steindorff A."/>
            <person name="Ohm R."/>
            <person name="Martin F."/>
            <person name="Silar P."/>
            <person name="Natvig D."/>
            <person name="Lalanne C."/>
            <person name="Gautier V."/>
            <person name="Ament-Velasquez S.L."/>
            <person name="Kruys A."/>
            <person name="Hutchinson M.I."/>
            <person name="Powell A.J."/>
            <person name="Barry K."/>
            <person name="Miller A.N."/>
            <person name="Grigoriev I.V."/>
            <person name="Debuchy R."/>
            <person name="Gladieux P."/>
            <person name="Thoren M.H."/>
            <person name="Johannesson H."/>
        </authorList>
    </citation>
    <scope>NUCLEOTIDE SEQUENCE</scope>
    <source>
        <strain evidence="1">CBS 955.72</strain>
    </source>
</reference>
<accession>A0AAJ0HWR0</accession>
<dbReference type="Proteomes" id="UP001275084">
    <property type="component" value="Unassembled WGS sequence"/>
</dbReference>
<dbReference type="EMBL" id="JAUIQD010000001">
    <property type="protein sequence ID" value="KAK3364315.1"/>
    <property type="molecule type" value="Genomic_DNA"/>
</dbReference>
<evidence type="ECO:0000313" key="1">
    <source>
        <dbReference type="EMBL" id="KAK3364315.1"/>
    </source>
</evidence>
<organism evidence="1 2">
    <name type="scientific">Lasiosphaeria hispida</name>
    <dbReference type="NCBI Taxonomy" id="260671"/>
    <lineage>
        <taxon>Eukaryota</taxon>
        <taxon>Fungi</taxon>
        <taxon>Dikarya</taxon>
        <taxon>Ascomycota</taxon>
        <taxon>Pezizomycotina</taxon>
        <taxon>Sordariomycetes</taxon>
        <taxon>Sordariomycetidae</taxon>
        <taxon>Sordariales</taxon>
        <taxon>Lasiosphaeriaceae</taxon>
        <taxon>Lasiosphaeria</taxon>
    </lineage>
</organism>
<proteinExistence type="predicted"/>
<gene>
    <name evidence="1" type="ORF">B0T25DRAFT_563340</name>
</gene>
<evidence type="ECO:0000313" key="2">
    <source>
        <dbReference type="Proteomes" id="UP001275084"/>
    </source>
</evidence>
<comment type="caution">
    <text evidence="1">The sequence shown here is derived from an EMBL/GenBank/DDBJ whole genome shotgun (WGS) entry which is preliminary data.</text>
</comment>
<sequence>MRRDGGASTVPAAHQRPPRFIRPFTYVSYAITETYHTPDMEEEAQSMARAYCDYVKSQRQYFLDEAVRSSDIRRKDQAPFLPTPGQQQGPVDDKFLSSIGDTTWNEISLSRQLHKWWCEGFLAFEPLGIDHKFSFKDSTFEGHTPDVGVTTRGGKKEKKKTFTEVKLRFHWMPRRKDIGSEAPSPLARHRKAARQNIWRFGSSNPIFANDLQQSICHYLRTGDICYVKVEKRHANHRLTAFKLQWATIKIHSISGGAEALKDSDAVLEYEGSEFVDLFFPGPQKLHLSLYNSMVDAQKTAPGTRKGQKVKEANDAVFINPQNAVTRNEKMDIPKVETTSVGGKRSLNSQFTEVDLKDDGLESKEPVIWTCIASPALAFVTQGLEKEKLAAGESQVSGPKTGSLWWFNACLGATALEIKRSKTNSDEAEVGLISLTVPVLKHTGGPVLCFSSTPKAIEGRFGNFVRHGTQPSEYNEALDGIILDIKEAVLFSLGDVISFMGFDLNGPGQWIGLGLAAIPLRILPPTSTTSNPEKGLGIMASVMNENVALIITLPHNFGVKDALNGITAMSYASRQRRSLGRHQQH</sequence>
<protein>
    <submittedName>
        <fullName evidence="1">Uncharacterized protein</fullName>
    </submittedName>
</protein>
<dbReference type="AlphaFoldDB" id="A0AAJ0HWR0"/>